<protein>
    <submittedName>
        <fullName evidence="1">Uncharacterized protein</fullName>
    </submittedName>
</protein>
<name>A0A147BCG7_IXORI</name>
<proteinExistence type="predicted"/>
<evidence type="ECO:0000313" key="1">
    <source>
        <dbReference type="EMBL" id="JAR88463.1"/>
    </source>
</evidence>
<organism evidence="1">
    <name type="scientific">Ixodes ricinus</name>
    <name type="common">Common tick</name>
    <name type="synonym">Acarus ricinus</name>
    <dbReference type="NCBI Taxonomy" id="34613"/>
    <lineage>
        <taxon>Eukaryota</taxon>
        <taxon>Metazoa</taxon>
        <taxon>Ecdysozoa</taxon>
        <taxon>Arthropoda</taxon>
        <taxon>Chelicerata</taxon>
        <taxon>Arachnida</taxon>
        <taxon>Acari</taxon>
        <taxon>Parasitiformes</taxon>
        <taxon>Ixodida</taxon>
        <taxon>Ixodoidea</taxon>
        <taxon>Ixodidae</taxon>
        <taxon>Ixodinae</taxon>
        <taxon>Ixodes</taxon>
    </lineage>
</organism>
<feature type="non-terminal residue" evidence="1">
    <location>
        <position position="1"/>
    </location>
</feature>
<dbReference type="EMBL" id="GEGO01006941">
    <property type="protein sequence ID" value="JAR88463.1"/>
    <property type="molecule type" value="Transcribed_RNA"/>
</dbReference>
<sequence>GLFNKRTYHLVKFSRPFHMVEFFILLLPIRVCAFGRRRGDVSLHALLFARIAAGPLEAGRGPGFILKTAASRVPVGIFSRAGSGPWAAVWKPLVYSMIFRSMLKLMLNFPKMYCDNPGLKLP</sequence>
<reference evidence="1" key="1">
    <citation type="journal article" date="2018" name="PLoS Negl. Trop. Dis.">
        <title>Sialome diversity of ticks revealed by RNAseq of single tick salivary glands.</title>
        <authorList>
            <person name="Perner J."/>
            <person name="Kropackova S."/>
            <person name="Kopacek P."/>
            <person name="Ribeiro J.M."/>
        </authorList>
    </citation>
    <scope>NUCLEOTIDE SEQUENCE</scope>
    <source>
        <strain evidence="1">Siblings of single egg batch collected in Ceske Budejovice</strain>
        <tissue evidence="1">Salivary glands</tissue>
    </source>
</reference>
<dbReference type="AlphaFoldDB" id="A0A147BCG7"/>
<accession>A0A147BCG7</accession>